<evidence type="ECO:0000313" key="6">
    <source>
        <dbReference type="RefSeq" id="XP_006823710.1"/>
    </source>
</evidence>
<dbReference type="PANTHER" id="PTHR22799:SF6">
    <property type="entry name" value="C-TYPE LECTIN DOMAIN FAMILY 4 MEMBER M-LIKE"/>
    <property type="match status" value="1"/>
</dbReference>
<dbReference type="GeneID" id="102802250"/>
<proteinExistence type="predicted"/>
<dbReference type="PANTHER" id="PTHR22799">
    <property type="entry name" value="TETRANECTIN-RELATED"/>
    <property type="match status" value="1"/>
</dbReference>
<accession>A0ABM0MUL9</accession>
<dbReference type="Pfam" id="PF00059">
    <property type="entry name" value="Lectin_C"/>
    <property type="match status" value="1"/>
</dbReference>
<dbReference type="RefSeq" id="XP_006823710.1">
    <property type="nucleotide sequence ID" value="XM_006823647.1"/>
</dbReference>
<keyword evidence="2" id="KW-1015">Disulfide bond</keyword>
<organism evidence="5 6">
    <name type="scientific">Saccoglossus kowalevskii</name>
    <name type="common">Acorn worm</name>
    <dbReference type="NCBI Taxonomy" id="10224"/>
    <lineage>
        <taxon>Eukaryota</taxon>
        <taxon>Metazoa</taxon>
        <taxon>Hemichordata</taxon>
        <taxon>Enteropneusta</taxon>
        <taxon>Harrimaniidae</taxon>
        <taxon>Saccoglossus</taxon>
    </lineage>
</organism>
<dbReference type="InterPro" id="IPR051663">
    <property type="entry name" value="CLec_Tetranectin-domain"/>
</dbReference>
<feature type="compositionally biased region" description="Pro residues" evidence="3">
    <location>
        <begin position="132"/>
        <end position="144"/>
    </location>
</feature>
<dbReference type="SUPFAM" id="SSF56436">
    <property type="entry name" value="C-type lectin-like"/>
    <property type="match status" value="2"/>
</dbReference>
<dbReference type="InterPro" id="IPR016186">
    <property type="entry name" value="C-type_lectin-like/link_sf"/>
</dbReference>
<evidence type="ECO:0000259" key="4">
    <source>
        <dbReference type="PROSITE" id="PS50041"/>
    </source>
</evidence>
<protein>
    <submittedName>
        <fullName evidence="6">Uncharacterized protein LOC102802250</fullName>
    </submittedName>
</protein>
<evidence type="ECO:0000256" key="1">
    <source>
        <dbReference type="ARBA" id="ARBA00022734"/>
    </source>
</evidence>
<reference evidence="6" key="1">
    <citation type="submission" date="2025-08" db="UniProtKB">
        <authorList>
            <consortium name="RefSeq"/>
        </authorList>
    </citation>
    <scope>IDENTIFICATION</scope>
    <source>
        <tissue evidence="6">Testes</tissue>
    </source>
</reference>
<dbReference type="InterPro" id="IPR016187">
    <property type="entry name" value="CTDL_fold"/>
</dbReference>
<evidence type="ECO:0000313" key="5">
    <source>
        <dbReference type="Proteomes" id="UP000694865"/>
    </source>
</evidence>
<sequence>MQYGLISGPALIGTGEDMKLYTKGYSDRKWDGPLRSSCCMMRIAVMPDGSLLGVGEDNQLYTKTSIYSGSWKVVEGSCCIQDVAVKQDVFPEATEEPKTVEPTEAPTEAPTDAPTEAPTEAPTDAPTEAPTEPQPPPPPPPPPSKYQVFTDLVQNRDAYGECYKRGMMLAVPHDKSAYNDIVNAIKAKGTLDAKRFWFGIRTIDGEIKTIYGSNAYYRAFAPNEPSGDGGCISLSVEQDYKYDDVSCGNKGMSVCEPLDPNFAAQLVKYKVFEIRATREDSINECKRKGMVLARDNNEDVHAAITIKIWILNARKENFHIDALKSGSDVVSSDGTVQNFKPFAKGEVDGQGDCFYLRRTKELQWGDQKCHKTFGYVCYDKNATSD</sequence>
<dbReference type="Gene3D" id="3.10.100.10">
    <property type="entry name" value="Mannose-Binding Protein A, subunit A"/>
    <property type="match status" value="2"/>
</dbReference>
<dbReference type="PROSITE" id="PS00615">
    <property type="entry name" value="C_TYPE_LECTIN_1"/>
    <property type="match status" value="1"/>
</dbReference>
<name>A0ABM0MUL9_SACKO</name>
<gene>
    <name evidence="6" type="primary">LOC102802250</name>
</gene>
<dbReference type="PROSITE" id="PS50041">
    <property type="entry name" value="C_TYPE_LECTIN_2"/>
    <property type="match status" value="1"/>
</dbReference>
<feature type="region of interest" description="Disordered" evidence="3">
    <location>
        <begin position="91"/>
        <end position="147"/>
    </location>
</feature>
<dbReference type="Proteomes" id="UP000694865">
    <property type="component" value="Unplaced"/>
</dbReference>
<dbReference type="InterPro" id="IPR001304">
    <property type="entry name" value="C-type_lectin-like"/>
</dbReference>
<keyword evidence="5" id="KW-1185">Reference proteome</keyword>
<keyword evidence="1" id="KW-0430">Lectin</keyword>
<dbReference type="SMART" id="SM00034">
    <property type="entry name" value="CLECT"/>
    <property type="match status" value="2"/>
</dbReference>
<dbReference type="InterPro" id="IPR018378">
    <property type="entry name" value="C-type_lectin_CS"/>
</dbReference>
<dbReference type="CDD" id="cd00037">
    <property type="entry name" value="CLECT"/>
    <property type="match status" value="2"/>
</dbReference>
<evidence type="ECO:0000256" key="2">
    <source>
        <dbReference type="ARBA" id="ARBA00023157"/>
    </source>
</evidence>
<feature type="compositionally biased region" description="Low complexity" evidence="3">
    <location>
        <begin position="102"/>
        <end position="131"/>
    </location>
</feature>
<feature type="domain" description="C-type lectin" evidence="4">
    <location>
        <begin position="146"/>
        <end position="256"/>
    </location>
</feature>
<evidence type="ECO:0000256" key="3">
    <source>
        <dbReference type="SAM" id="MobiDB-lite"/>
    </source>
</evidence>